<reference evidence="8" key="2">
    <citation type="submission" date="2015-06" db="UniProtKB">
        <authorList>
            <consortium name="EnsemblPlants"/>
        </authorList>
    </citation>
    <scope>IDENTIFICATION</scope>
</reference>
<dbReference type="Gene3D" id="3.40.800.20">
    <property type="entry name" value="Histone deacetylase domain"/>
    <property type="match status" value="2"/>
</dbReference>
<feature type="compositionally biased region" description="Basic and acidic residues" evidence="6">
    <location>
        <begin position="86"/>
        <end position="97"/>
    </location>
</feature>
<comment type="cofactor">
    <cofactor evidence="1">
        <name>Zn(2+)</name>
        <dbReference type="ChEBI" id="CHEBI:29105"/>
    </cofactor>
</comment>
<dbReference type="Gramene" id="ORUFI05G19220.1">
    <property type="protein sequence ID" value="ORUFI05G19220.1"/>
    <property type="gene ID" value="ORUFI05G19220"/>
</dbReference>
<feature type="compositionally biased region" description="Polar residues" evidence="6">
    <location>
        <begin position="521"/>
        <end position="533"/>
    </location>
</feature>
<proteinExistence type="inferred from homology"/>
<evidence type="ECO:0000256" key="4">
    <source>
        <dbReference type="ARBA" id="ARBA00022801"/>
    </source>
</evidence>
<dbReference type="PANTHER" id="PTHR10625:SF17">
    <property type="entry name" value="HISTONE DEACETYLASE 8"/>
    <property type="match status" value="1"/>
</dbReference>
<dbReference type="GO" id="GO:0016787">
    <property type="term" value="F:hydrolase activity"/>
    <property type="evidence" value="ECO:0007669"/>
    <property type="project" value="UniProtKB-KW"/>
</dbReference>
<organism evidence="8 9">
    <name type="scientific">Oryza rufipogon</name>
    <name type="common">Brownbeard rice</name>
    <name type="synonym">Asian wild rice</name>
    <dbReference type="NCBI Taxonomy" id="4529"/>
    <lineage>
        <taxon>Eukaryota</taxon>
        <taxon>Viridiplantae</taxon>
        <taxon>Streptophyta</taxon>
        <taxon>Embryophyta</taxon>
        <taxon>Tracheophyta</taxon>
        <taxon>Spermatophyta</taxon>
        <taxon>Magnoliopsida</taxon>
        <taxon>Liliopsida</taxon>
        <taxon>Poales</taxon>
        <taxon>Poaceae</taxon>
        <taxon>BOP clade</taxon>
        <taxon>Oryzoideae</taxon>
        <taxon>Oryzeae</taxon>
        <taxon>Oryzinae</taxon>
        <taxon>Oryza</taxon>
    </lineage>
</organism>
<dbReference type="PANTHER" id="PTHR10625">
    <property type="entry name" value="HISTONE DEACETYLASE HDAC1-RELATED"/>
    <property type="match status" value="1"/>
</dbReference>
<feature type="region of interest" description="Disordered" evidence="6">
    <location>
        <begin position="506"/>
        <end position="543"/>
    </location>
</feature>
<feature type="compositionally biased region" description="Low complexity" evidence="6">
    <location>
        <begin position="118"/>
        <end position="127"/>
    </location>
</feature>
<dbReference type="eggNOG" id="KOG1343">
    <property type="taxonomic scope" value="Eukaryota"/>
</dbReference>
<feature type="domain" description="Histone deacetylase" evidence="7">
    <location>
        <begin position="386"/>
        <end position="440"/>
    </location>
</feature>
<keyword evidence="5" id="KW-0862">Zinc</keyword>
<evidence type="ECO:0000256" key="3">
    <source>
        <dbReference type="ARBA" id="ARBA00022723"/>
    </source>
</evidence>
<accession>A0A0E0PN30</accession>
<dbReference type="GO" id="GO:0046872">
    <property type="term" value="F:metal ion binding"/>
    <property type="evidence" value="ECO:0007669"/>
    <property type="project" value="UniProtKB-KW"/>
</dbReference>
<keyword evidence="4" id="KW-0378">Hydrolase</keyword>
<dbReference type="InterPro" id="IPR023801">
    <property type="entry name" value="His_deacetylse_dom"/>
</dbReference>
<dbReference type="GO" id="GO:0040029">
    <property type="term" value="P:epigenetic regulation of gene expression"/>
    <property type="evidence" value="ECO:0007669"/>
    <property type="project" value="TreeGrafter"/>
</dbReference>
<dbReference type="AlphaFoldDB" id="A0A0E0PN30"/>
<dbReference type="GO" id="GO:0004407">
    <property type="term" value="F:histone deacetylase activity"/>
    <property type="evidence" value="ECO:0007669"/>
    <property type="project" value="TreeGrafter"/>
</dbReference>
<feature type="domain" description="Histone deacetylase" evidence="7">
    <location>
        <begin position="169"/>
        <end position="385"/>
    </location>
</feature>
<dbReference type="PRINTS" id="PR01270">
    <property type="entry name" value="HDASUPER"/>
</dbReference>
<evidence type="ECO:0000256" key="6">
    <source>
        <dbReference type="SAM" id="MobiDB-lite"/>
    </source>
</evidence>
<evidence type="ECO:0000313" key="8">
    <source>
        <dbReference type="EnsemblPlants" id="ORUFI05G19220.1"/>
    </source>
</evidence>
<dbReference type="InterPro" id="IPR037138">
    <property type="entry name" value="His_deacetylse_dom_sf"/>
</dbReference>
<evidence type="ECO:0000256" key="1">
    <source>
        <dbReference type="ARBA" id="ARBA00001947"/>
    </source>
</evidence>
<protein>
    <recommendedName>
        <fullName evidence="7">Histone deacetylase domain-containing protein</fullName>
    </recommendedName>
</protein>
<name>A0A0E0PN30_ORYRU</name>
<keyword evidence="9" id="KW-1185">Reference proteome</keyword>
<sequence length="933" mass="101830">MDKRVITNLMEERRWVEVTNNGRRTTENVFTGSVVRHCPRRLFSLLTLALACVEEGRSRSLSAAPYNACLCSTRYRVASRLRRKTRSTDFHQREAAPRKTVRRHPSPTDHPMASSSVAATAAEPGPHAAGEKVAAAAVFWHEGMLAHDAGRGVFGRGLDPGFLDVLDHHPENADRVRNMVSILRRGPIARFLSWHSGRPAHAAELLSFHSAEYIEELVQADSAGANNKKICECTFLNPGSWDAALLAAGTTLSAMKHILDGHAKIAYALVRPPGHHAQPDRADGYCFLNNAGLAVKLALDSGRRRVAVVDIDVHYGNGTAEGFYHTDSVLTISLHMKHGSWGPSHPQSGLVDETGEGRGLGYNLNIPLPNGSGDAGYEYAMNELVFDPNGRQCLTMDGYRKIGQIMRGMADQHSNGQILIVQEGGYHITYSAYCLHATLEGVLNLQAPLLDDPLGFYPDDEKYTMQAVDIIKKCWKESIPQRGPPEFRSYTAHAYLVNFQRCEPARTHGAPEEEDSRSRVKTSTNRPTRSGKGNVTVAASPMESSASSSAAVAAEGAPATGEQLAVFWHEGMVAHDAGRGVFDSGHDPGFLDVLDQHPENADRVRNMVSILRRGPIARFISWHSGRPAHAAELLSFHSAEYIEELVQANAVGAKKLCEGTFLNPGSWGAALLAAGTTLSAMKHILDGHAKIAYALVRPPGHHAQPDRADGYCFLNNAGLAVKLALDSGRRKVAVVDIDVHYGNGTAEGFYHTDSVLTISLHMKHGSWGPSHPQSGSVDEIGEGRGLGYNLNIPLPNGSGDAGYEYAMNELVVPAIEKFRPELLVFVVGQDSSTFDPNGRQCLTMDGYRKIGQIMRGMADQHSNGQILIVQEGGYHISYSAYCLHATLEGVLNLQAPLLDDPIAYYPEDEKYTMKVVDIMKKCWKESIPFLKDI</sequence>
<evidence type="ECO:0000259" key="7">
    <source>
        <dbReference type="Pfam" id="PF00850"/>
    </source>
</evidence>
<dbReference type="SUPFAM" id="SSF52768">
    <property type="entry name" value="Arginase/deacetylase"/>
    <property type="match status" value="2"/>
</dbReference>
<reference evidence="9" key="1">
    <citation type="submission" date="2013-06" db="EMBL/GenBank/DDBJ databases">
        <authorList>
            <person name="Zhao Q."/>
        </authorList>
    </citation>
    <scope>NUCLEOTIDE SEQUENCE</scope>
    <source>
        <strain evidence="9">cv. W1943</strain>
    </source>
</reference>
<dbReference type="STRING" id="4529.A0A0E0PN30"/>
<comment type="similarity">
    <text evidence="2">Belongs to the histone deacetylase family.</text>
</comment>
<feature type="domain" description="Histone deacetylase" evidence="7">
    <location>
        <begin position="597"/>
        <end position="888"/>
    </location>
</feature>
<keyword evidence="3" id="KW-0479">Metal-binding</keyword>
<dbReference type="InterPro" id="IPR000286">
    <property type="entry name" value="HDACs"/>
</dbReference>
<evidence type="ECO:0000256" key="2">
    <source>
        <dbReference type="ARBA" id="ARBA00005947"/>
    </source>
</evidence>
<dbReference type="InterPro" id="IPR023696">
    <property type="entry name" value="Ureohydrolase_dom_sf"/>
</dbReference>
<feature type="region of interest" description="Disordered" evidence="6">
    <location>
        <begin position="83"/>
        <end position="127"/>
    </location>
</feature>
<evidence type="ECO:0000256" key="5">
    <source>
        <dbReference type="ARBA" id="ARBA00022833"/>
    </source>
</evidence>
<dbReference type="EnsemblPlants" id="ORUFI05G19220.1">
    <property type="protein sequence ID" value="ORUFI05G19220.1"/>
    <property type="gene ID" value="ORUFI05G19220"/>
</dbReference>
<evidence type="ECO:0000313" key="9">
    <source>
        <dbReference type="Proteomes" id="UP000008022"/>
    </source>
</evidence>
<dbReference type="CDD" id="cd09996">
    <property type="entry name" value="HDAC_classII_1"/>
    <property type="match status" value="2"/>
</dbReference>
<dbReference type="Proteomes" id="UP000008022">
    <property type="component" value="Unassembled WGS sequence"/>
</dbReference>
<dbReference type="Pfam" id="PF00850">
    <property type="entry name" value="Hist_deacetyl"/>
    <property type="match status" value="3"/>
</dbReference>